<evidence type="ECO:0000256" key="4">
    <source>
        <dbReference type="ARBA" id="ARBA00022801"/>
    </source>
</evidence>
<feature type="domain" description="Pectinesterase catalytic" evidence="8">
    <location>
        <begin position="33"/>
        <end position="329"/>
    </location>
</feature>
<evidence type="ECO:0000256" key="3">
    <source>
        <dbReference type="ARBA" id="ARBA00007786"/>
    </source>
</evidence>
<dbReference type="InterPro" id="IPR012334">
    <property type="entry name" value="Pectin_lyas_fold"/>
</dbReference>
<dbReference type="Gramene" id="OMO63036">
    <property type="protein sequence ID" value="OMO63036"/>
    <property type="gene ID" value="CCACVL1_22517"/>
</dbReference>
<feature type="chain" id="PRO_5011831799" description="Pectinesterase" evidence="7">
    <location>
        <begin position="22"/>
        <end position="346"/>
    </location>
</feature>
<dbReference type="FunFam" id="2.160.20.10:FF:000001">
    <property type="entry name" value="Pectinesterase"/>
    <property type="match status" value="1"/>
</dbReference>
<evidence type="ECO:0000256" key="7">
    <source>
        <dbReference type="RuleBase" id="RU000589"/>
    </source>
</evidence>
<dbReference type="SUPFAM" id="SSF51126">
    <property type="entry name" value="Pectin lyase-like"/>
    <property type="match status" value="1"/>
</dbReference>
<gene>
    <name evidence="9" type="ORF">CCACVL1_22517</name>
</gene>
<dbReference type="STRING" id="210143.A0A1R3GYD4"/>
<comment type="catalytic activity">
    <reaction evidence="7">
        <text>[(1-&gt;4)-alpha-D-galacturonosyl methyl ester](n) + n H2O = [(1-&gt;4)-alpha-D-galacturonosyl](n) + n methanol + n H(+)</text>
        <dbReference type="Rhea" id="RHEA:22380"/>
        <dbReference type="Rhea" id="RHEA-COMP:14570"/>
        <dbReference type="Rhea" id="RHEA-COMP:14573"/>
        <dbReference type="ChEBI" id="CHEBI:15377"/>
        <dbReference type="ChEBI" id="CHEBI:15378"/>
        <dbReference type="ChEBI" id="CHEBI:17790"/>
        <dbReference type="ChEBI" id="CHEBI:140522"/>
        <dbReference type="ChEBI" id="CHEBI:140523"/>
        <dbReference type="EC" id="3.1.1.11"/>
    </reaction>
</comment>
<comment type="pathway">
    <text evidence="1 7">Glycan metabolism; pectin degradation; 2-dehydro-3-deoxy-D-gluconate from pectin: step 1/5.</text>
</comment>
<evidence type="ECO:0000313" key="9">
    <source>
        <dbReference type="EMBL" id="OMO63036.1"/>
    </source>
</evidence>
<dbReference type="UniPathway" id="UPA00545">
    <property type="reaction ID" value="UER00823"/>
</dbReference>
<comment type="similarity">
    <text evidence="2">In the N-terminal section; belongs to the PMEI family.</text>
</comment>
<accession>A0A1R3GYD4</accession>
<evidence type="ECO:0000259" key="8">
    <source>
        <dbReference type="Pfam" id="PF01095"/>
    </source>
</evidence>
<dbReference type="OMA" id="GNEMCDE"/>
<dbReference type="PROSITE" id="PS00503">
    <property type="entry name" value="PECTINESTERASE_2"/>
    <property type="match status" value="1"/>
</dbReference>
<evidence type="ECO:0000256" key="6">
    <source>
        <dbReference type="PROSITE-ProRule" id="PRU10040"/>
    </source>
</evidence>
<keyword evidence="7" id="KW-0732">Signal</keyword>
<comment type="similarity">
    <text evidence="3">In the C-terminal section; belongs to the pectinesterase family.</text>
</comment>
<dbReference type="InterPro" id="IPR000070">
    <property type="entry name" value="Pectinesterase_cat"/>
</dbReference>
<dbReference type="GO" id="GO:0042545">
    <property type="term" value="P:cell wall modification"/>
    <property type="evidence" value="ECO:0007669"/>
    <property type="project" value="UniProtKB-UniRule"/>
</dbReference>
<dbReference type="GO" id="GO:0030599">
    <property type="term" value="F:pectinesterase activity"/>
    <property type="evidence" value="ECO:0007669"/>
    <property type="project" value="UniProtKB-UniRule"/>
</dbReference>
<name>A0A1R3GYD4_COCAP</name>
<evidence type="ECO:0000256" key="5">
    <source>
        <dbReference type="ARBA" id="ARBA00023085"/>
    </source>
</evidence>
<dbReference type="GO" id="GO:0045490">
    <property type="term" value="P:pectin catabolic process"/>
    <property type="evidence" value="ECO:0007669"/>
    <property type="project" value="UniProtKB-UniRule"/>
</dbReference>
<dbReference type="Gene3D" id="2.160.20.10">
    <property type="entry name" value="Single-stranded right-handed beta-helix, Pectin lyase-like"/>
    <property type="match status" value="1"/>
</dbReference>
<protein>
    <recommendedName>
        <fullName evidence="7">Pectinesterase</fullName>
        <ecNumber evidence="7">3.1.1.11</ecNumber>
    </recommendedName>
</protein>
<dbReference type="InterPro" id="IPR033131">
    <property type="entry name" value="Pectinesterase_Asp_AS"/>
</dbReference>
<evidence type="ECO:0000313" key="10">
    <source>
        <dbReference type="Proteomes" id="UP000188268"/>
    </source>
</evidence>
<dbReference type="EMBL" id="AWWV01013053">
    <property type="protein sequence ID" value="OMO63036.1"/>
    <property type="molecule type" value="Genomic_DNA"/>
</dbReference>
<feature type="signal peptide" evidence="7">
    <location>
        <begin position="1"/>
        <end position="21"/>
    </location>
</feature>
<proteinExistence type="inferred from homology"/>
<comment type="caution">
    <text evidence="9">The sequence shown here is derived from an EMBL/GenBank/DDBJ whole genome shotgun (WGS) entry which is preliminary data.</text>
</comment>
<dbReference type="EC" id="3.1.1.11" evidence="7"/>
<dbReference type="OrthoDB" id="2019149at2759"/>
<dbReference type="Proteomes" id="UP000188268">
    <property type="component" value="Unassembled WGS sequence"/>
</dbReference>
<keyword evidence="5 7" id="KW-0063">Aspartyl esterase</keyword>
<sequence length="346" mass="38412">MAKLFVLSLLIVLIFILHPQANISSTAIPIQANIIVALDGSSPIKSINEAIDMIPNHNENLFVILVKEVVYNENVLIKESKTNVMMIGEGMEKTIIESNRSVKGGFYTDKTATMEVQATNFVAKDLAIINNAGPQGEQAVALRTGNSQIAFHRCSIQGYQDTLFAAFGEQFFSECQIFGTVDFIFGEAAVVIQNSSIFVRKLLPGQPNVITAQGRRSDLENNGIVLHNCTITSAPEFFQIRKSVETYLGRPWKTFSRTIIMESFLDDLIHPKGWLDYNGTSALPTLYYAEYRNFGPGANTNGRVQWSGYHVLTDPKLVRKFTVKRFINGTNWLPGLGVPFIPGLLN</sequence>
<reference evidence="9 10" key="1">
    <citation type="submission" date="2013-09" db="EMBL/GenBank/DDBJ databases">
        <title>Corchorus capsularis genome sequencing.</title>
        <authorList>
            <person name="Alam M."/>
            <person name="Haque M.S."/>
            <person name="Islam M.S."/>
            <person name="Emdad E.M."/>
            <person name="Islam M.M."/>
            <person name="Ahmed B."/>
            <person name="Halim A."/>
            <person name="Hossen Q.M.M."/>
            <person name="Hossain M.Z."/>
            <person name="Ahmed R."/>
            <person name="Khan M.M."/>
            <person name="Islam R."/>
            <person name="Rashid M.M."/>
            <person name="Khan S.A."/>
            <person name="Rahman M.S."/>
            <person name="Alam M."/>
        </authorList>
    </citation>
    <scope>NUCLEOTIDE SEQUENCE [LARGE SCALE GENOMIC DNA]</scope>
    <source>
        <strain evidence="10">cv. CVL-1</strain>
        <tissue evidence="9">Whole seedling</tissue>
    </source>
</reference>
<dbReference type="AlphaFoldDB" id="A0A1R3GYD4"/>
<organism evidence="9 10">
    <name type="scientific">Corchorus capsularis</name>
    <name type="common">Jute</name>
    <dbReference type="NCBI Taxonomy" id="210143"/>
    <lineage>
        <taxon>Eukaryota</taxon>
        <taxon>Viridiplantae</taxon>
        <taxon>Streptophyta</taxon>
        <taxon>Embryophyta</taxon>
        <taxon>Tracheophyta</taxon>
        <taxon>Spermatophyta</taxon>
        <taxon>Magnoliopsida</taxon>
        <taxon>eudicotyledons</taxon>
        <taxon>Gunneridae</taxon>
        <taxon>Pentapetalae</taxon>
        <taxon>rosids</taxon>
        <taxon>malvids</taxon>
        <taxon>Malvales</taxon>
        <taxon>Malvaceae</taxon>
        <taxon>Grewioideae</taxon>
        <taxon>Apeibeae</taxon>
        <taxon>Corchorus</taxon>
    </lineage>
</organism>
<evidence type="ECO:0000256" key="1">
    <source>
        <dbReference type="ARBA" id="ARBA00005184"/>
    </source>
</evidence>
<keyword evidence="4 7" id="KW-0378">Hydrolase</keyword>
<dbReference type="Pfam" id="PF01095">
    <property type="entry name" value="Pectinesterase"/>
    <property type="match status" value="1"/>
</dbReference>
<dbReference type="PANTHER" id="PTHR31707">
    <property type="entry name" value="PECTINESTERASE"/>
    <property type="match status" value="1"/>
</dbReference>
<keyword evidence="10" id="KW-1185">Reference proteome</keyword>
<feature type="active site" evidence="6">
    <location>
        <position position="182"/>
    </location>
</feature>
<dbReference type="InterPro" id="IPR011050">
    <property type="entry name" value="Pectin_lyase_fold/virulence"/>
</dbReference>
<evidence type="ECO:0000256" key="2">
    <source>
        <dbReference type="ARBA" id="ARBA00006027"/>
    </source>
</evidence>